<comment type="similarity">
    <text evidence="1">Belongs to the NifX/NifY family.</text>
</comment>
<dbReference type="AlphaFoldDB" id="A0A0M4DJ25"/>
<dbReference type="InterPro" id="IPR036105">
    <property type="entry name" value="DiNase_FeMo-co_biosyn_sf"/>
</dbReference>
<protein>
    <submittedName>
        <fullName evidence="4">Nitrogen fixation protein NifX</fullName>
    </submittedName>
</protein>
<reference evidence="4 5" key="1">
    <citation type="submission" date="2015-07" db="EMBL/GenBank/DDBJ databases">
        <title>Isolation and Genomic Characterization of a Novel Halophilic Metal-Reducing Deltaproteobacterium from the Deep Subsurface.</title>
        <authorList>
            <person name="Badalamenti J.P."/>
            <person name="Summers Z.M."/>
            <person name="Gralnick J.A."/>
            <person name="Bond D.R."/>
        </authorList>
    </citation>
    <scope>NUCLEOTIDE SEQUENCE [LARGE SCALE GENOMIC DNA]</scope>
    <source>
        <strain evidence="4 5">WTL</strain>
    </source>
</reference>
<accession>A0A0M4DJ25</accession>
<dbReference type="Proteomes" id="UP000057158">
    <property type="component" value="Chromosome"/>
</dbReference>
<feature type="domain" description="Dinitrogenase iron-molybdenum cofactor biosynthesis" evidence="3">
    <location>
        <begin position="56"/>
        <end position="147"/>
    </location>
</feature>
<name>A0A0M4DJ25_9BACT</name>
<dbReference type="NCBIfam" id="TIGR02663">
    <property type="entry name" value="nifX"/>
    <property type="match status" value="1"/>
</dbReference>
<dbReference type="EMBL" id="CP010802">
    <property type="protein sequence ID" value="ALC17312.1"/>
    <property type="molecule type" value="Genomic_DNA"/>
</dbReference>
<dbReference type="KEGG" id="des:DSOUD_2559"/>
<evidence type="ECO:0000313" key="4">
    <source>
        <dbReference type="EMBL" id="ALC17312.1"/>
    </source>
</evidence>
<dbReference type="InterPro" id="IPR013480">
    <property type="entry name" value="NifX"/>
</dbReference>
<gene>
    <name evidence="4" type="ORF">DSOUD_2559</name>
</gene>
<keyword evidence="5" id="KW-1185">Reference proteome</keyword>
<dbReference type="CDD" id="cd00853">
    <property type="entry name" value="NifX"/>
    <property type="match status" value="1"/>
</dbReference>
<dbReference type="GO" id="GO:0051540">
    <property type="term" value="F:metal cluster binding"/>
    <property type="evidence" value="ECO:0007669"/>
    <property type="project" value="InterPro"/>
</dbReference>
<dbReference type="Gene3D" id="3.30.420.130">
    <property type="entry name" value="Dinitrogenase iron-molybdenum cofactor biosynthesis domain"/>
    <property type="match status" value="1"/>
</dbReference>
<dbReference type="SUPFAM" id="SSF53146">
    <property type="entry name" value="Nitrogenase accessory factor-like"/>
    <property type="match status" value="1"/>
</dbReference>
<dbReference type="InterPro" id="IPR051840">
    <property type="entry name" value="NifX/NifY_domain"/>
</dbReference>
<keyword evidence="2" id="KW-0535">Nitrogen fixation</keyword>
<dbReference type="PANTHER" id="PTHR33937">
    <property type="entry name" value="IRON-MOLYBDENUM PROTEIN-RELATED-RELATED"/>
    <property type="match status" value="1"/>
</dbReference>
<dbReference type="InterPro" id="IPR003731">
    <property type="entry name" value="Di-Nase_FeMo-co_biosynth"/>
</dbReference>
<dbReference type="PATRIC" id="fig|1603606.3.peg.2771"/>
<dbReference type="STRING" id="1603606.DSOUD_2559"/>
<sequence length="172" mass="19475">MFQALTKNRVKGFPLCLSVSVVKGFKMVRTRRFEIIDGNRKRGLYMKVAFASTDRIHVDEHFGRAEVFYLWEIGPEEAEFSGMVQVRTEGDDEADRIEARCAGLSDCALVYVAEIGGPAAARLVAKKIHPIKSKEREPITVVVKKLQEVLRDTPPPWLRKAMLKNERPAFVS</sequence>
<dbReference type="GO" id="GO:0009399">
    <property type="term" value="P:nitrogen fixation"/>
    <property type="evidence" value="ECO:0007669"/>
    <property type="project" value="InterPro"/>
</dbReference>
<evidence type="ECO:0000259" key="3">
    <source>
        <dbReference type="Pfam" id="PF02579"/>
    </source>
</evidence>
<evidence type="ECO:0000313" key="5">
    <source>
        <dbReference type="Proteomes" id="UP000057158"/>
    </source>
</evidence>
<evidence type="ECO:0000256" key="2">
    <source>
        <dbReference type="ARBA" id="ARBA00023231"/>
    </source>
</evidence>
<dbReference type="PANTHER" id="PTHR33937:SF1">
    <property type="entry name" value="IRON-MOLIBDENUM COFACTOR PROCESSING PROTEIN"/>
    <property type="match status" value="1"/>
</dbReference>
<dbReference type="InterPro" id="IPR034169">
    <property type="entry name" value="NifX-like"/>
</dbReference>
<proteinExistence type="inferred from homology"/>
<organism evidence="4 5">
    <name type="scientific">Desulfuromonas soudanensis</name>
    <dbReference type="NCBI Taxonomy" id="1603606"/>
    <lineage>
        <taxon>Bacteria</taxon>
        <taxon>Pseudomonadati</taxon>
        <taxon>Thermodesulfobacteriota</taxon>
        <taxon>Desulfuromonadia</taxon>
        <taxon>Desulfuromonadales</taxon>
        <taxon>Desulfuromonadaceae</taxon>
        <taxon>Desulfuromonas</taxon>
    </lineage>
</organism>
<dbReference type="Pfam" id="PF02579">
    <property type="entry name" value="Nitro_FeMo-Co"/>
    <property type="match status" value="1"/>
</dbReference>
<evidence type="ECO:0000256" key="1">
    <source>
        <dbReference type="ARBA" id="ARBA00010285"/>
    </source>
</evidence>